<dbReference type="InterPro" id="IPR001373">
    <property type="entry name" value="Cullin_N"/>
</dbReference>
<accession>A0A7G2EV88</accession>
<name>A0A7G2EV88_ARATH</name>
<dbReference type="Gene3D" id="1.20.1310.10">
    <property type="entry name" value="Cullin Repeats"/>
    <property type="match status" value="3"/>
</dbReference>
<dbReference type="Pfam" id="PF00888">
    <property type="entry name" value="Cullin"/>
    <property type="match status" value="1"/>
</dbReference>
<evidence type="ECO:0000313" key="4">
    <source>
        <dbReference type="Proteomes" id="UP000516314"/>
    </source>
</evidence>
<reference evidence="3 4" key="1">
    <citation type="submission" date="2020-09" db="EMBL/GenBank/DDBJ databases">
        <authorList>
            <person name="Ashkenazy H."/>
        </authorList>
    </citation>
    <scope>NUCLEOTIDE SEQUENCE [LARGE SCALE GENOMIC DNA]</scope>
    <source>
        <strain evidence="4">cv. Cdm-0</strain>
    </source>
</reference>
<sequence length="353" mass="40733">MKTTPGLRIFKPIIPHRPKPDSRIYLDDAWTMLKPAIRSIFLDEPQDFACSGLFNAVNKAWCEKSSGEALYKLILEECEIYISAAVQSLESQCDTDPSLFLSLLEKCWLDFRGKLQFLCSIAGGEAQKVRGKLLSIILQLIRDQRSFMSVYMTQLKNTTRSVMSVHMTQLNNLRGLFYGQSLYKSPFFKKPFIDCAVEFYSAEAMQFKEQHGIYFFKEFEESLMEAVERILLKDHVSVILEKGFVKFMDERSHDDLSRMYYMFSEADLLGHLNDALNSYIRQTGQKILKEDSLSLEELKNSVDKICLTCFSEDASLEKTAKQCFKDLGLAWEETKTESLDLDNDWKDSTIWLG</sequence>
<gene>
    <name evidence="3" type="ORF">AT9943_LOCUS12919</name>
</gene>
<dbReference type="InterPro" id="IPR045093">
    <property type="entry name" value="Cullin"/>
</dbReference>
<dbReference type="PANTHER" id="PTHR11932">
    <property type="entry name" value="CULLIN"/>
    <property type="match status" value="1"/>
</dbReference>
<dbReference type="EMBL" id="LR881468">
    <property type="protein sequence ID" value="CAD5325060.1"/>
    <property type="molecule type" value="Genomic_DNA"/>
</dbReference>
<feature type="domain" description="Cullin N-terminal" evidence="2">
    <location>
        <begin position="214"/>
        <end position="326"/>
    </location>
</feature>
<dbReference type="InterPro" id="IPR016159">
    <property type="entry name" value="Cullin_repeat-like_dom_sf"/>
</dbReference>
<dbReference type="AlphaFoldDB" id="A0A7G2EV88"/>
<proteinExistence type="inferred from homology"/>
<evidence type="ECO:0000256" key="1">
    <source>
        <dbReference type="ARBA" id="ARBA00006019"/>
    </source>
</evidence>
<evidence type="ECO:0000259" key="2">
    <source>
        <dbReference type="Pfam" id="PF00888"/>
    </source>
</evidence>
<dbReference type="Proteomes" id="UP000516314">
    <property type="component" value="Chromosome 3"/>
</dbReference>
<dbReference type="SUPFAM" id="SSF74788">
    <property type="entry name" value="Cullin repeat-like"/>
    <property type="match status" value="1"/>
</dbReference>
<dbReference type="GO" id="GO:0006511">
    <property type="term" value="P:ubiquitin-dependent protein catabolic process"/>
    <property type="evidence" value="ECO:0007669"/>
    <property type="project" value="InterPro"/>
</dbReference>
<evidence type="ECO:0000313" key="3">
    <source>
        <dbReference type="EMBL" id="CAD5325060.1"/>
    </source>
</evidence>
<comment type="similarity">
    <text evidence="1">Belongs to the cullin family.</text>
</comment>
<protein>
    <submittedName>
        <fullName evidence="3">(thale cress) hypothetical protein</fullName>
    </submittedName>
</protein>
<dbReference type="GO" id="GO:0031625">
    <property type="term" value="F:ubiquitin protein ligase binding"/>
    <property type="evidence" value="ECO:0007669"/>
    <property type="project" value="InterPro"/>
</dbReference>
<organism evidence="3 4">
    <name type="scientific">Arabidopsis thaliana</name>
    <name type="common">Mouse-ear cress</name>
    <dbReference type="NCBI Taxonomy" id="3702"/>
    <lineage>
        <taxon>Eukaryota</taxon>
        <taxon>Viridiplantae</taxon>
        <taxon>Streptophyta</taxon>
        <taxon>Embryophyta</taxon>
        <taxon>Tracheophyta</taxon>
        <taxon>Spermatophyta</taxon>
        <taxon>Magnoliopsida</taxon>
        <taxon>eudicotyledons</taxon>
        <taxon>Gunneridae</taxon>
        <taxon>Pentapetalae</taxon>
        <taxon>rosids</taxon>
        <taxon>malvids</taxon>
        <taxon>Brassicales</taxon>
        <taxon>Brassicaceae</taxon>
        <taxon>Camelineae</taxon>
        <taxon>Arabidopsis</taxon>
    </lineage>
</organism>